<accession>A0AAW5BSW5</accession>
<dbReference type="EMBL" id="JAAITT010000006">
    <property type="protein sequence ID" value="NSJ48200.1"/>
    <property type="molecule type" value="Genomic_DNA"/>
</dbReference>
<dbReference type="Proteomes" id="UP001299608">
    <property type="component" value="Unassembled WGS sequence"/>
</dbReference>
<keyword evidence="1" id="KW-1133">Transmembrane helix</keyword>
<feature type="transmembrane region" description="Helical" evidence="1">
    <location>
        <begin position="21"/>
        <end position="38"/>
    </location>
</feature>
<keyword evidence="1" id="KW-0472">Membrane</keyword>
<organism evidence="2 5">
    <name type="scientific">Enterocloster aldenensis</name>
    <dbReference type="NCBI Taxonomy" id="358742"/>
    <lineage>
        <taxon>Bacteria</taxon>
        <taxon>Bacillati</taxon>
        <taxon>Bacillota</taxon>
        <taxon>Clostridia</taxon>
        <taxon>Lachnospirales</taxon>
        <taxon>Lachnospiraceae</taxon>
        <taxon>Enterocloster</taxon>
    </lineage>
</organism>
<evidence type="ECO:0000313" key="3">
    <source>
        <dbReference type="EMBL" id="NSJ48200.1"/>
    </source>
</evidence>
<evidence type="ECO:0000313" key="4">
    <source>
        <dbReference type="Proteomes" id="UP000669239"/>
    </source>
</evidence>
<dbReference type="Proteomes" id="UP000669239">
    <property type="component" value="Unassembled WGS sequence"/>
</dbReference>
<proteinExistence type="predicted"/>
<comment type="caution">
    <text evidence="2">The sequence shown here is derived from an EMBL/GenBank/DDBJ whole genome shotgun (WGS) entry which is preliminary data.</text>
</comment>
<keyword evidence="1" id="KW-0812">Transmembrane</keyword>
<name>A0AAW5BSW5_9FIRM</name>
<reference evidence="2" key="3">
    <citation type="submission" date="2022-01" db="EMBL/GenBank/DDBJ databases">
        <title>Collection of gut derived symbiotic bacterial strains cultured from healthy donors.</title>
        <authorList>
            <person name="Lin H."/>
            <person name="Kohout C."/>
            <person name="Waligurski E."/>
            <person name="Pamer E.G."/>
        </authorList>
    </citation>
    <scope>NUCLEOTIDE SEQUENCE</scope>
    <source>
        <strain evidence="2">DFI.6.55</strain>
    </source>
</reference>
<dbReference type="PROSITE" id="PS51257">
    <property type="entry name" value="PROKAR_LIPOPROTEIN"/>
    <property type="match status" value="1"/>
</dbReference>
<sequence>MNRKGNVYLIINTFRAYKWKLMLCMAIVTLGLGCRFYVSSFRASTIWFAYNYERASKGLNPNGSRFNAYEIKSEPVLEKALELAGVTEISPEELGENITIQVPVKSGRDYIATQYKVTYIANKDLKSVDAQSMLQMVAYAYLEYFYDNYTDNTSILQYRPADTSGLEYRQIARYYNTRLIQLKNYVNGRIEENKSFVSDQGITFQDIRAKADNLLQINLSNFRSFVTEKGLYKERLPYVELLDYKNYKDDNIYSLNTKTYDLYKSCIEQYDPKMTGVVLVPSVDKNQDFYMSKTKTGIDHLAGNAVSAEETAEKKRADIKNRQSIIDHIKASDNRACDLKKADEMIRSIDSELRDISNQAMQIDVEYSRYKNKDYVTVKDNPLGLLTRMHFTKAVFLSAVFTTMAATAVMCREKRRSTREDGQ</sequence>
<dbReference type="AlphaFoldDB" id="A0AAW5BSW5"/>
<gene>
    <name evidence="3" type="ORF">G5B36_05745</name>
    <name evidence="2" type="ORF">L0N08_10840</name>
</gene>
<evidence type="ECO:0000256" key="1">
    <source>
        <dbReference type="SAM" id="Phobius"/>
    </source>
</evidence>
<dbReference type="RefSeq" id="WP_165641694.1">
    <property type="nucleotide sequence ID" value="NZ_JAAITT010000006.1"/>
</dbReference>
<reference evidence="3 4" key="1">
    <citation type="journal article" date="2020" name="Cell Host Microbe">
        <title>Functional and Genomic Variation between Human-Derived Isolates of Lachnospiraceae Reveals Inter- and Intra-Species Diversity.</title>
        <authorList>
            <person name="Sorbara M.T."/>
            <person name="Littmann E.R."/>
            <person name="Fontana E."/>
            <person name="Moody T.U."/>
            <person name="Kohout C.E."/>
            <person name="Gjonbalaj M."/>
            <person name="Eaton V."/>
            <person name="Seok R."/>
            <person name="Leiner I.M."/>
            <person name="Pamer E.G."/>
        </authorList>
    </citation>
    <scope>NUCLEOTIDE SEQUENCE [LARGE SCALE GENOMIC DNA]</scope>
    <source>
        <strain evidence="3 4">MSK.1.17</strain>
    </source>
</reference>
<feature type="transmembrane region" description="Helical" evidence="1">
    <location>
        <begin position="391"/>
        <end position="411"/>
    </location>
</feature>
<evidence type="ECO:0000313" key="2">
    <source>
        <dbReference type="EMBL" id="MCG4745909.1"/>
    </source>
</evidence>
<protein>
    <recommendedName>
        <fullName evidence="6">Polysaccharide chain length determinant N-terminal domain-containing protein</fullName>
    </recommendedName>
</protein>
<evidence type="ECO:0008006" key="6">
    <source>
        <dbReference type="Google" id="ProtNLM"/>
    </source>
</evidence>
<keyword evidence="4" id="KW-1185">Reference proteome</keyword>
<dbReference type="EMBL" id="JAKNGE010000011">
    <property type="protein sequence ID" value="MCG4745909.1"/>
    <property type="molecule type" value="Genomic_DNA"/>
</dbReference>
<evidence type="ECO:0000313" key="5">
    <source>
        <dbReference type="Proteomes" id="UP001299608"/>
    </source>
</evidence>
<reference evidence="3" key="2">
    <citation type="submission" date="2020-02" db="EMBL/GenBank/DDBJ databases">
        <authorList>
            <person name="Littmann E."/>
            <person name="Sorbara M."/>
        </authorList>
    </citation>
    <scope>NUCLEOTIDE SEQUENCE</scope>
    <source>
        <strain evidence="3">MSK.1.17</strain>
    </source>
</reference>